<keyword evidence="2" id="KW-1185">Reference proteome</keyword>
<evidence type="ECO:0000313" key="1">
    <source>
        <dbReference type="EMBL" id="AJK70097.1"/>
    </source>
</evidence>
<dbReference type="AlphaFoldDB" id="A0A0B6TJG1"/>
<proteinExistence type="predicted"/>
<gene>
    <name evidence="1" type="ORF">B840_12645</name>
</gene>
<dbReference type="EMBL" id="CP007791">
    <property type="protein sequence ID" value="AJK70097.1"/>
    <property type="molecule type" value="Genomic_DNA"/>
</dbReference>
<sequence length="442" mass="49066">MNYITTISNKLARSRDRRRRARALRKINKLRRFVNPLGDMRQFLYLDNIALRSLYVSRYGPEDARTTITDARTRDTELSSNTAYSIPGLPHTSTISASMGSTLRSGNAHTMQIELVASEQSLFRDFLDREASAGTDSQIWDGTPDATGKIRVTGRPFQRGELIQIRIRLQADLTYRISSFASAISDLAEGAPEMNFPHTADTLQIAEVLRQLLIDQAPIDAELIDWGWDPTRENLIPKAESKEPLRLVGLTQIDNYWIDVRRALFDGAECMALVRVSEDVPSENWSPLKLFDAIRGLSGFDNLDESINQLRAGFASPPAPTNVSLEPLTKALTNYLFKMASEEESENLNPQIKHIATTYAPSLPSASVISEAFNDIDRLLRLMGSPPADSNVIAEERAAALLDANLSTDGATIIGVTPEKPVSPPTPPTHQYIVGEIIALYW</sequence>
<keyword evidence="1" id="KW-0614">Plasmid</keyword>
<accession>A0A0B6TJG1</accession>
<geneLocation type="plasmid" evidence="1 2">
    <name>pCmarinum2</name>
</geneLocation>
<dbReference type="HOGENOM" id="CLU_602435_0_0_11"/>
<organism evidence="1 2">
    <name type="scientific">Corynebacterium marinum DSM 44953</name>
    <dbReference type="NCBI Taxonomy" id="1224162"/>
    <lineage>
        <taxon>Bacteria</taxon>
        <taxon>Bacillati</taxon>
        <taxon>Actinomycetota</taxon>
        <taxon>Actinomycetes</taxon>
        <taxon>Mycobacteriales</taxon>
        <taxon>Corynebacteriaceae</taxon>
        <taxon>Corynebacterium</taxon>
    </lineage>
</organism>
<evidence type="ECO:0000313" key="2">
    <source>
        <dbReference type="Proteomes" id="UP000031928"/>
    </source>
</evidence>
<dbReference type="InterPro" id="IPR045633">
    <property type="entry name" value="DUF6414"/>
</dbReference>
<dbReference type="KEGG" id="cmq:B840_12645"/>
<dbReference type="Pfam" id="PF19952">
    <property type="entry name" value="DUF6414"/>
    <property type="match status" value="1"/>
</dbReference>
<reference evidence="1 2" key="1">
    <citation type="submission" date="2014-05" db="EMBL/GenBank/DDBJ databases">
        <title>Complete genome sequence of Corynebacterium marinum DSM 44953.</title>
        <authorList>
            <person name="Schaffert L."/>
            <person name="Albersmeier A."/>
            <person name="Kalinowski J."/>
            <person name="Ruckert C."/>
        </authorList>
    </citation>
    <scope>NUCLEOTIDE SEQUENCE [LARGE SCALE GENOMIC DNA]</scope>
    <source>
        <strain evidence="1 2">DSM 44953</strain>
        <plasmid evidence="1 2">pCmarinum2</plasmid>
    </source>
</reference>
<name>A0A0B6TJG1_9CORY</name>
<protein>
    <submittedName>
        <fullName evidence="1">Uncharacterized protein</fullName>
    </submittedName>
</protein>
<dbReference type="Proteomes" id="UP000031928">
    <property type="component" value="Plasmid pCmarinum2"/>
</dbReference>